<keyword evidence="2" id="KW-1185">Reference proteome</keyword>
<evidence type="ECO:0000313" key="2">
    <source>
        <dbReference type="Proteomes" id="UP000475862"/>
    </source>
</evidence>
<evidence type="ECO:0000313" key="1">
    <source>
        <dbReference type="EMBL" id="KAE9529707.1"/>
    </source>
</evidence>
<dbReference type="EMBL" id="VYZN01000044">
    <property type="protein sequence ID" value="KAE9529707.1"/>
    <property type="molecule type" value="Genomic_DNA"/>
</dbReference>
<comment type="caution">
    <text evidence="1">The sequence shown here is derived from an EMBL/GenBank/DDBJ whole genome shotgun (WGS) entry which is preliminary data.</text>
</comment>
<organism evidence="1 2">
    <name type="scientific">Aphis glycines</name>
    <name type="common">Soybean aphid</name>
    <dbReference type="NCBI Taxonomy" id="307491"/>
    <lineage>
        <taxon>Eukaryota</taxon>
        <taxon>Metazoa</taxon>
        <taxon>Ecdysozoa</taxon>
        <taxon>Arthropoda</taxon>
        <taxon>Hexapoda</taxon>
        <taxon>Insecta</taxon>
        <taxon>Pterygota</taxon>
        <taxon>Neoptera</taxon>
        <taxon>Paraneoptera</taxon>
        <taxon>Hemiptera</taxon>
        <taxon>Sternorrhyncha</taxon>
        <taxon>Aphidomorpha</taxon>
        <taxon>Aphidoidea</taxon>
        <taxon>Aphididae</taxon>
        <taxon>Aphidini</taxon>
        <taxon>Aphis</taxon>
        <taxon>Aphis</taxon>
    </lineage>
</organism>
<gene>
    <name evidence="1" type="ORF">AGLY_011803</name>
</gene>
<feature type="non-terminal residue" evidence="1">
    <location>
        <position position="311"/>
    </location>
</feature>
<accession>A0A6G0TCJ8</accession>
<reference evidence="1 2" key="1">
    <citation type="submission" date="2019-08" db="EMBL/GenBank/DDBJ databases">
        <title>The genome of the soybean aphid Biotype 1, its phylome, world population structure and adaptation to the North American continent.</title>
        <authorList>
            <person name="Giordano R."/>
            <person name="Donthu R.K."/>
            <person name="Hernandez A.G."/>
            <person name="Wright C.L."/>
            <person name="Zimin A.V."/>
        </authorList>
    </citation>
    <scope>NUCLEOTIDE SEQUENCE [LARGE SCALE GENOMIC DNA]</scope>
    <source>
        <tissue evidence="1">Whole aphids</tissue>
    </source>
</reference>
<name>A0A6G0TCJ8_APHGL</name>
<proteinExistence type="predicted"/>
<dbReference type="AlphaFoldDB" id="A0A6G0TCJ8"/>
<sequence>MFMPSLKRVGGHDIAFSFIFELCSSTPNLNSERLVISTAKIRTSPNNAMKNVLVCFYTFKSVSFLLKCAFRITYGCRVSIIIYTFSIFSDQVFIQNLMISCESISTLFKKCVILKSKTGRMAGEFRNYLQCFTFDLQFYKKINFVENWFCVKMSIFLHFFVVSSIFMKTTGNVLLFFSIMHQGYSLCHRKPPLKIEIVKDIVYNTNLLLTVMTVQDFNDNFQKKFLSLFNTHQSSRNGINPYRANCQHILHAYNMLVIVSYKIKSIKWPVTLRGVVKMDILLDFSLACVGLCNFTSNNLLKNQFLKRCKLH</sequence>
<dbReference type="Proteomes" id="UP000475862">
    <property type="component" value="Unassembled WGS sequence"/>
</dbReference>
<protein>
    <submittedName>
        <fullName evidence="1">Uncharacterized protein</fullName>
    </submittedName>
</protein>